<dbReference type="AlphaFoldDB" id="A0A5C5ZGD4"/>
<name>A0A5C5ZGD4_9BACT</name>
<proteinExistence type="predicted"/>
<dbReference type="RefSeq" id="WP_146582849.1">
    <property type="nucleotide sequence ID" value="NZ_SJPM01000041.1"/>
</dbReference>
<organism evidence="2 3">
    <name type="scientific">Neorhodopirellula pilleata</name>
    <dbReference type="NCBI Taxonomy" id="2714738"/>
    <lineage>
        <taxon>Bacteria</taxon>
        <taxon>Pseudomonadati</taxon>
        <taxon>Planctomycetota</taxon>
        <taxon>Planctomycetia</taxon>
        <taxon>Pirellulales</taxon>
        <taxon>Pirellulaceae</taxon>
        <taxon>Neorhodopirellula</taxon>
    </lineage>
</organism>
<comment type="caution">
    <text evidence="2">The sequence shown here is derived from an EMBL/GenBank/DDBJ whole genome shotgun (WGS) entry which is preliminary data.</text>
</comment>
<dbReference type="PANTHER" id="PTHR34595">
    <property type="entry name" value="BLR5612 PROTEIN"/>
    <property type="match status" value="1"/>
</dbReference>
<dbReference type="InterPro" id="IPR007296">
    <property type="entry name" value="DUF403"/>
</dbReference>
<evidence type="ECO:0000259" key="1">
    <source>
        <dbReference type="Pfam" id="PF04168"/>
    </source>
</evidence>
<evidence type="ECO:0000313" key="3">
    <source>
        <dbReference type="Proteomes" id="UP000316213"/>
    </source>
</evidence>
<accession>A0A5C5ZGD4</accession>
<protein>
    <recommendedName>
        <fullName evidence="1">DUF403 domain-containing protein</fullName>
    </recommendedName>
</protein>
<keyword evidence="3" id="KW-1185">Reference proteome</keyword>
<dbReference type="Proteomes" id="UP000316213">
    <property type="component" value="Unassembled WGS sequence"/>
</dbReference>
<dbReference type="EMBL" id="SJPM01000041">
    <property type="protein sequence ID" value="TWT86117.1"/>
    <property type="molecule type" value="Genomic_DNA"/>
</dbReference>
<dbReference type="Pfam" id="PF04168">
    <property type="entry name" value="Alpha-E"/>
    <property type="match status" value="1"/>
</dbReference>
<gene>
    <name evidence="2" type="ORF">Pla100_61880</name>
</gene>
<feature type="domain" description="DUF403" evidence="1">
    <location>
        <begin position="1"/>
        <end position="310"/>
    </location>
</feature>
<dbReference type="PANTHER" id="PTHR34595:SF7">
    <property type="entry name" value="SLL1039 PROTEIN"/>
    <property type="match status" value="1"/>
</dbReference>
<reference evidence="2 3" key="1">
    <citation type="submission" date="2019-02" db="EMBL/GenBank/DDBJ databases">
        <title>Deep-cultivation of Planctomycetes and their phenomic and genomic characterization uncovers novel biology.</title>
        <authorList>
            <person name="Wiegand S."/>
            <person name="Jogler M."/>
            <person name="Boedeker C."/>
            <person name="Pinto D."/>
            <person name="Vollmers J."/>
            <person name="Rivas-Marin E."/>
            <person name="Kohn T."/>
            <person name="Peeters S.H."/>
            <person name="Heuer A."/>
            <person name="Rast P."/>
            <person name="Oberbeckmann S."/>
            <person name="Bunk B."/>
            <person name="Jeske O."/>
            <person name="Meyerdierks A."/>
            <person name="Storesund J.E."/>
            <person name="Kallscheuer N."/>
            <person name="Luecker S."/>
            <person name="Lage O.M."/>
            <person name="Pohl T."/>
            <person name="Merkel B.J."/>
            <person name="Hornburger P."/>
            <person name="Mueller R.-W."/>
            <person name="Bruemmer F."/>
            <person name="Labrenz M."/>
            <person name="Spormann A.M."/>
            <person name="Op Den Camp H."/>
            <person name="Overmann J."/>
            <person name="Amann R."/>
            <person name="Jetten M.S.M."/>
            <person name="Mascher T."/>
            <person name="Medema M.H."/>
            <person name="Devos D.P."/>
            <person name="Kaster A.-K."/>
            <person name="Ovreas L."/>
            <person name="Rohde M."/>
            <person name="Galperin M.Y."/>
            <person name="Jogler C."/>
        </authorList>
    </citation>
    <scope>NUCLEOTIDE SEQUENCE [LARGE SCALE GENOMIC DNA]</scope>
    <source>
        <strain evidence="2 3">Pla100</strain>
    </source>
</reference>
<evidence type="ECO:0000313" key="2">
    <source>
        <dbReference type="EMBL" id="TWT86117.1"/>
    </source>
</evidence>
<dbReference type="OrthoDB" id="9803532at2"/>
<sequence length="322" mass="36825">MLSRVAESIYWMGRQIERAENHARFLEVTLNLILDQPENLVDPWDPLVRVTGDEEWFKKKYGLPNQETVVQFLAFDEEYPHSMVTCLRAARENARGVREKLSSEAFEQINEFYHFVNDASCNESLDRNSQFFDEIRKQTLLWSGILTSTMAQDTGWHFANLGRMLERADKTSRILDVKYFNLLLSVEHVGTAIDDLQWSALLLAISGFEAYRRDHHSIDLNNVVRFFLFHRAFPRSVLHCVASAGWSLDEIDKASLQGTQRASSKQVDALKHRLSFTEVEEVLAGGMHEFVDGLQQELNAIGDTLGQDYFQAAATTSVTLTD</sequence>
<dbReference type="InterPro" id="IPR051680">
    <property type="entry name" value="ATP-dep_Glu-Cys_Ligase-2"/>
</dbReference>